<dbReference type="EMBL" id="JBAWSV010000001">
    <property type="protein sequence ID" value="MEI4828433.1"/>
    <property type="molecule type" value="Genomic_DNA"/>
</dbReference>
<gene>
    <name evidence="2" type="ORF">WAX78_03030</name>
</gene>
<feature type="transmembrane region" description="Helical" evidence="1">
    <location>
        <begin position="37"/>
        <end position="55"/>
    </location>
</feature>
<reference evidence="2 3" key="1">
    <citation type="submission" date="2024-01" db="EMBL/GenBank/DDBJ databases">
        <title>Seven novel Bacillus-like species.</title>
        <authorList>
            <person name="Liu G."/>
        </authorList>
    </citation>
    <scope>NUCLEOTIDE SEQUENCE [LARGE SCALE GENOMIC DNA]</scope>
    <source>
        <strain evidence="2 3">FJAT-53711</strain>
    </source>
</reference>
<evidence type="ECO:0000256" key="1">
    <source>
        <dbReference type="SAM" id="Phobius"/>
    </source>
</evidence>
<sequence>MDLCTYLWISFIYSTYSNDYYELRSDQHIYATKNRSFIIVFIIVFIIRFLLRGYLKWLSTDTEVALFVTAALGYILPWKIVSFFNFWRIYKNRIYTNKEGGRNVS</sequence>
<evidence type="ECO:0000313" key="3">
    <source>
        <dbReference type="Proteomes" id="UP001367922"/>
    </source>
</evidence>
<evidence type="ECO:0000313" key="2">
    <source>
        <dbReference type="EMBL" id="MEI4828433.1"/>
    </source>
</evidence>
<name>A0ABU8FTU8_9BACI</name>
<organism evidence="2 3">
    <name type="scientific">Bacillus yunxiaonensis</name>
    <dbReference type="NCBI Taxonomy" id="3127665"/>
    <lineage>
        <taxon>Bacteria</taxon>
        <taxon>Bacillati</taxon>
        <taxon>Bacillota</taxon>
        <taxon>Bacilli</taxon>
        <taxon>Bacillales</taxon>
        <taxon>Bacillaceae</taxon>
        <taxon>Bacillus</taxon>
    </lineage>
</organism>
<accession>A0ABU8FTU8</accession>
<keyword evidence="1" id="KW-0812">Transmembrane</keyword>
<keyword evidence="1" id="KW-1133">Transmembrane helix</keyword>
<dbReference type="InterPro" id="IPR058247">
    <property type="entry name" value="DUF1453"/>
</dbReference>
<comment type="caution">
    <text evidence="2">The sequence shown here is derived from an EMBL/GenBank/DDBJ whole genome shotgun (WGS) entry which is preliminary data.</text>
</comment>
<proteinExistence type="predicted"/>
<feature type="transmembrane region" description="Helical" evidence="1">
    <location>
        <begin position="67"/>
        <end position="87"/>
    </location>
</feature>
<dbReference type="Pfam" id="PF07301">
    <property type="entry name" value="DUF1453"/>
    <property type="match status" value="1"/>
</dbReference>
<keyword evidence="1" id="KW-0472">Membrane</keyword>
<dbReference type="Proteomes" id="UP001367922">
    <property type="component" value="Unassembled WGS sequence"/>
</dbReference>
<keyword evidence="3" id="KW-1185">Reference proteome</keyword>
<protein>
    <submittedName>
        <fullName evidence="2">CcdC protein domain-containing protein</fullName>
    </submittedName>
</protein>